<sequence length="505" mass="53794">MRLQQWRADLAVPASNSLPPDPALVVFNRFGFGATPGDREMLAGDPRGYLKMELRQADIAMISLDDPAYAGLLGSTPAIQASMAANFQRKLDRMAAAAAQPATASAQAMPAQDTPGMAAQPMPAPTPGVKPAVPPVEATLFRAEAQARFDKAIRAKAGFVERLVCFWSNHFCVSVAKDNIVRASAGAFEREAIRPFVLGRFADMLLAVEHHPAMLFYLDNQQSVGPDSRAGKNRKRGLNENLAREILELHTLGVGSGYGQADVTSFARILTGWTMAGREGRLGEPGSAVFNANAHEPGDAVLLGKTYPAGGMGQAEAALNDIARHPATAQHIATKLARHFIADTPPPATIARLAKVFTKTDGNLRALAGALVDMPEAWSTPLTKMRSPFDYVAAIRRAAGPGPANDPGQSLGWLSALGEPLWQPPGPNGFSDGADGWASAEGMKIRLDIAWQAARQVREIGNPNDMLDALIGPAASPETRQAIARAESKQQGLALLLMAPEFQRR</sequence>
<proteinExistence type="predicted"/>
<dbReference type="Proteomes" id="UP001597405">
    <property type="component" value="Unassembled WGS sequence"/>
</dbReference>
<name>A0ABW4UN82_9HYPH</name>
<dbReference type="Pfam" id="PF08811">
    <property type="entry name" value="DUF1800"/>
    <property type="match status" value="1"/>
</dbReference>
<organism evidence="1 2">
    <name type="scientific">Mesorhizobium newzealandense</name>
    <dbReference type="NCBI Taxonomy" id="1300302"/>
    <lineage>
        <taxon>Bacteria</taxon>
        <taxon>Pseudomonadati</taxon>
        <taxon>Pseudomonadota</taxon>
        <taxon>Alphaproteobacteria</taxon>
        <taxon>Hyphomicrobiales</taxon>
        <taxon>Phyllobacteriaceae</taxon>
        <taxon>Mesorhizobium</taxon>
    </lineage>
</organism>
<evidence type="ECO:0000313" key="2">
    <source>
        <dbReference type="Proteomes" id="UP001597405"/>
    </source>
</evidence>
<protein>
    <submittedName>
        <fullName evidence="1">DUF1800 family protein</fullName>
    </submittedName>
</protein>
<evidence type="ECO:0000313" key="1">
    <source>
        <dbReference type="EMBL" id="MFD1987074.1"/>
    </source>
</evidence>
<comment type="caution">
    <text evidence="1">The sequence shown here is derived from an EMBL/GenBank/DDBJ whole genome shotgun (WGS) entry which is preliminary data.</text>
</comment>
<gene>
    <name evidence="1" type="ORF">ACFSOZ_32115</name>
</gene>
<dbReference type="InterPro" id="IPR014917">
    <property type="entry name" value="DUF1800"/>
</dbReference>
<reference evidence="2" key="1">
    <citation type="journal article" date="2019" name="Int. J. Syst. Evol. Microbiol.">
        <title>The Global Catalogue of Microorganisms (GCM) 10K type strain sequencing project: providing services to taxonomists for standard genome sequencing and annotation.</title>
        <authorList>
            <consortium name="The Broad Institute Genomics Platform"/>
            <consortium name="The Broad Institute Genome Sequencing Center for Infectious Disease"/>
            <person name="Wu L."/>
            <person name="Ma J."/>
        </authorList>
    </citation>
    <scope>NUCLEOTIDE SEQUENCE [LARGE SCALE GENOMIC DNA]</scope>
    <source>
        <strain evidence="2">CGMCC 1.16225</strain>
    </source>
</reference>
<dbReference type="RefSeq" id="WP_379104822.1">
    <property type="nucleotide sequence ID" value="NZ_JBHUGZ010000027.1"/>
</dbReference>
<keyword evidence="2" id="KW-1185">Reference proteome</keyword>
<accession>A0ABW4UN82</accession>
<dbReference type="EMBL" id="JBHUGZ010000027">
    <property type="protein sequence ID" value="MFD1987074.1"/>
    <property type="molecule type" value="Genomic_DNA"/>
</dbReference>